<dbReference type="PANTHER" id="PTHR46512">
    <property type="entry name" value="PEPTIDYLPROLYL ISOMERASE"/>
    <property type="match status" value="1"/>
</dbReference>
<feature type="domain" description="PPIase FKBP-type" evidence="11">
    <location>
        <begin position="67"/>
        <end position="155"/>
    </location>
</feature>
<dbReference type="GO" id="GO:0005516">
    <property type="term" value="F:calmodulin binding"/>
    <property type="evidence" value="ECO:0007669"/>
    <property type="project" value="UniProtKB-KW"/>
</dbReference>
<keyword evidence="13" id="KW-1185">Reference proteome</keyword>
<keyword evidence="10" id="KW-0812">Transmembrane</keyword>
<dbReference type="FunFam" id="3.10.50.40:FF:000012">
    <property type="entry name" value="Peptidylprolyl isomerase"/>
    <property type="match status" value="1"/>
</dbReference>
<dbReference type="PROSITE" id="PS50005">
    <property type="entry name" value="TPR"/>
    <property type="match status" value="1"/>
</dbReference>
<feature type="transmembrane region" description="Helical" evidence="10">
    <location>
        <begin position="608"/>
        <end position="629"/>
    </location>
</feature>
<dbReference type="SUPFAM" id="SSF48452">
    <property type="entry name" value="TPR-like"/>
    <property type="match status" value="1"/>
</dbReference>
<dbReference type="GO" id="GO:0003755">
    <property type="term" value="F:peptidyl-prolyl cis-trans isomerase activity"/>
    <property type="evidence" value="ECO:0007669"/>
    <property type="project" value="UniProtKB-KW"/>
</dbReference>
<dbReference type="OrthoDB" id="1902587at2759"/>
<name>A0A2G9I6Y7_9LAMI</name>
<dbReference type="InterPro" id="IPR050754">
    <property type="entry name" value="FKBP4/5/8-like"/>
</dbReference>
<evidence type="ECO:0000256" key="3">
    <source>
        <dbReference type="ARBA" id="ARBA00013194"/>
    </source>
</evidence>
<feature type="repeat" description="TPR" evidence="9">
    <location>
        <begin position="492"/>
        <end position="525"/>
    </location>
</feature>
<dbReference type="FunFam" id="1.25.40.10:FF:000008">
    <property type="entry name" value="Peptidylprolyl isomerase"/>
    <property type="match status" value="1"/>
</dbReference>
<evidence type="ECO:0000313" key="12">
    <source>
        <dbReference type="EMBL" id="PIN25506.1"/>
    </source>
</evidence>
<proteinExistence type="inferred from homology"/>
<evidence type="ECO:0000256" key="8">
    <source>
        <dbReference type="PROSITE-ProRule" id="PRU00277"/>
    </source>
</evidence>
<comment type="catalytic activity">
    <reaction evidence="1 8">
        <text>[protein]-peptidylproline (omega=180) = [protein]-peptidylproline (omega=0)</text>
        <dbReference type="Rhea" id="RHEA:16237"/>
        <dbReference type="Rhea" id="RHEA-COMP:10747"/>
        <dbReference type="Rhea" id="RHEA-COMP:10748"/>
        <dbReference type="ChEBI" id="CHEBI:83833"/>
        <dbReference type="ChEBI" id="CHEBI:83834"/>
        <dbReference type="EC" id="5.2.1.8"/>
    </reaction>
</comment>
<dbReference type="PROSITE" id="PS50059">
    <property type="entry name" value="FKBP_PPIASE"/>
    <property type="match status" value="3"/>
</dbReference>
<dbReference type="Proteomes" id="UP000231279">
    <property type="component" value="Unassembled WGS sequence"/>
</dbReference>
<evidence type="ECO:0000256" key="2">
    <source>
        <dbReference type="ARBA" id="ARBA00006577"/>
    </source>
</evidence>
<dbReference type="InterPro" id="IPR019734">
    <property type="entry name" value="TPR_rpt"/>
</dbReference>
<dbReference type="FunFam" id="3.10.50.40:FF:000017">
    <property type="entry name" value="Peptidylprolyl isomerase"/>
    <property type="match status" value="1"/>
</dbReference>
<comment type="similarity">
    <text evidence="2">Belongs to the FKBP-type PPIase family.</text>
</comment>
<evidence type="ECO:0000256" key="7">
    <source>
        <dbReference type="ARBA" id="ARBA00023235"/>
    </source>
</evidence>
<dbReference type="EC" id="5.2.1.8" evidence="3 8"/>
<feature type="domain" description="PPIase FKBP-type" evidence="11">
    <location>
        <begin position="183"/>
        <end position="272"/>
    </location>
</feature>
<dbReference type="InterPro" id="IPR046357">
    <property type="entry name" value="PPIase_dom_sf"/>
</dbReference>
<dbReference type="Pfam" id="PF00254">
    <property type="entry name" value="FKBP_C"/>
    <property type="match status" value="3"/>
</dbReference>
<gene>
    <name evidence="12" type="ORF">CDL12_01750</name>
</gene>
<keyword evidence="8" id="KW-0697">Rotamase</keyword>
<sequence length="631" mass="70872">MDDDFEFPTAGNNEMDMDNEMDAVNGDMDFPETNPILKVGEEKEIGKNGLKKKLLKEGEGWENPNSGDEVEVHYVGTLLDGTQFDSSIDRGTPFNFKLGQGHVIKGWDEGIKTMKKGEKALFTIPPELAYGESGSPPSIPPNSTLQFEVELLSWISVKDICKDGGIFKKVLVEGEGWQNPKDFDEVLVKYEARLEDGTIVSKADEVEFTVKEGHFCPALTKAVKTMKKGEKVLLTVNPQYGFGEKGRSASGDELAVPPNATLQIDLELVSWKTVSDINNDGKILKKIIKEGEGYERPTDGTTVQVKLIGKLHDGTVFVKKGHDDEPPFEFMVDEDQVIEGLDRALKTMKKGEVAHIIIQPEFAFGQSEYQQELAVVPSNSVVYYEVEMLSFEKEKDSWDMNTEEKITAAGKKKEEGNVWFRAGKYERAAKRYEKAARFIEYDATFNDEEKEQAKLLKLSCNLNNAACKLKQKNYKEAEKLCTKVLEIDGSNVKALYRRAQAYINLVELELAEKDIKKALEIDPDNRDVKLEYKVLKDKVKEYNRKEAQFYGSIFAKMSKTEQARSAGTAAKRGAASMAIDRLRRLILGGGLAEKALQTVDLVRSERIYILWLMSLLIVLVAVVVSVLYMKK</sequence>
<keyword evidence="5 9" id="KW-0802">TPR repeat</keyword>
<dbReference type="SUPFAM" id="SSF54534">
    <property type="entry name" value="FKBP-like"/>
    <property type="match status" value="3"/>
</dbReference>
<evidence type="ECO:0000256" key="1">
    <source>
        <dbReference type="ARBA" id="ARBA00000971"/>
    </source>
</evidence>
<dbReference type="Pfam" id="PF14559">
    <property type="entry name" value="TPR_19"/>
    <property type="match status" value="1"/>
</dbReference>
<evidence type="ECO:0000256" key="5">
    <source>
        <dbReference type="ARBA" id="ARBA00022803"/>
    </source>
</evidence>
<comment type="caution">
    <text evidence="12">The sequence shown here is derived from an EMBL/GenBank/DDBJ whole genome shotgun (WGS) entry which is preliminary data.</text>
</comment>
<dbReference type="InterPro" id="IPR001179">
    <property type="entry name" value="PPIase_FKBP_dom"/>
</dbReference>
<evidence type="ECO:0000259" key="11">
    <source>
        <dbReference type="PROSITE" id="PS50059"/>
    </source>
</evidence>
<feature type="domain" description="PPIase FKBP-type" evidence="11">
    <location>
        <begin position="300"/>
        <end position="392"/>
    </location>
</feature>
<dbReference type="Gene3D" id="1.25.40.10">
    <property type="entry name" value="Tetratricopeptide repeat domain"/>
    <property type="match status" value="1"/>
</dbReference>
<dbReference type="InterPro" id="IPR011990">
    <property type="entry name" value="TPR-like_helical_dom_sf"/>
</dbReference>
<protein>
    <recommendedName>
        <fullName evidence="3 8">peptidylprolyl isomerase</fullName>
        <ecNumber evidence="3 8">5.2.1.8</ecNumber>
    </recommendedName>
</protein>
<evidence type="ECO:0000256" key="4">
    <source>
        <dbReference type="ARBA" id="ARBA00022737"/>
    </source>
</evidence>
<dbReference type="EMBL" id="NKXS01000224">
    <property type="protein sequence ID" value="PIN25506.1"/>
    <property type="molecule type" value="Genomic_DNA"/>
</dbReference>
<dbReference type="AlphaFoldDB" id="A0A2G9I6Y7"/>
<evidence type="ECO:0000256" key="6">
    <source>
        <dbReference type="ARBA" id="ARBA00022860"/>
    </source>
</evidence>
<dbReference type="STRING" id="429701.A0A2G9I6Y7"/>
<keyword evidence="4" id="KW-0677">Repeat</keyword>
<evidence type="ECO:0000256" key="9">
    <source>
        <dbReference type="PROSITE-ProRule" id="PRU00339"/>
    </source>
</evidence>
<organism evidence="12 13">
    <name type="scientific">Handroanthus impetiginosus</name>
    <dbReference type="NCBI Taxonomy" id="429701"/>
    <lineage>
        <taxon>Eukaryota</taxon>
        <taxon>Viridiplantae</taxon>
        <taxon>Streptophyta</taxon>
        <taxon>Embryophyta</taxon>
        <taxon>Tracheophyta</taxon>
        <taxon>Spermatophyta</taxon>
        <taxon>Magnoliopsida</taxon>
        <taxon>eudicotyledons</taxon>
        <taxon>Gunneridae</taxon>
        <taxon>Pentapetalae</taxon>
        <taxon>asterids</taxon>
        <taxon>lamiids</taxon>
        <taxon>Lamiales</taxon>
        <taxon>Bignoniaceae</taxon>
        <taxon>Crescentiina</taxon>
        <taxon>Tabebuia alliance</taxon>
        <taxon>Handroanthus</taxon>
    </lineage>
</organism>
<dbReference type="SMART" id="SM00028">
    <property type="entry name" value="TPR"/>
    <property type="match status" value="3"/>
</dbReference>
<dbReference type="Gene3D" id="3.10.50.40">
    <property type="match status" value="3"/>
</dbReference>
<evidence type="ECO:0000313" key="13">
    <source>
        <dbReference type="Proteomes" id="UP000231279"/>
    </source>
</evidence>
<evidence type="ECO:0000256" key="10">
    <source>
        <dbReference type="SAM" id="Phobius"/>
    </source>
</evidence>
<dbReference type="PANTHER" id="PTHR46512:SF11">
    <property type="entry name" value="PEPTIDYLPROLYL ISOMERASE"/>
    <property type="match status" value="1"/>
</dbReference>
<keyword evidence="10" id="KW-0472">Membrane</keyword>
<reference evidence="13" key="1">
    <citation type="journal article" date="2018" name="Gigascience">
        <title>Genome assembly of the Pink Ipe (Handroanthus impetiginosus, Bignoniaceae), a highly valued, ecologically keystone Neotropical timber forest tree.</title>
        <authorList>
            <person name="Silva-Junior O.B."/>
            <person name="Grattapaglia D."/>
            <person name="Novaes E."/>
            <person name="Collevatti R.G."/>
        </authorList>
    </citation>
    <scope>NUCLEOTIDE SEQUENCE [LARGE SCALE GENOMIC DNA]</scope>
    <source>
        <strain evidence="13">cv. UFG-1</strain>
    </source>
</reference>
<keyword evidence="7 8" id="KW-0413">Isomerase</keyword>
<dbReference type="FunFam" id="3.10.50.40:FF:000022">
    <property type="entry name" value="Peptidylprolyl isomerase"/>
    <property type="match status" value="1"/>
</dbReference>
<accession>A0A2G9I6Y7</accession>
<keyword evidence="10" id="KW-1133">Transmembrane helix</keyword>
<dbReference type="GO" id="GO:0070370">
    <property type="term" value="P:cellular heat acclimation"/>
    <property type="evidence" value="ECO:0007669"/>
    <property type="project" value="UniProtKB-ARBA"/>
</dbReference>
<keyword evidence="6" id="KW-0112">Calmodulin-binding</keyword>